<proteinExistence type="inferred from homology"/>
<dbReference type="EMBL" id="FQXV01000008">
    <property type="protein sequence ID" value="SHI10219.1"/>
    <property type="molecule type" value="Genomic_DNA"/>
</dbReference>
<dbReference type="PANTHER" id="PTHR23135">
    <property type="entry name" value="MUR LIGASE FAMILY MEMBER"/>
    <property type="match status" value="1"/>
</dbReference>
<dbReference type="EC" id="6.3.2.30" evidence="5"/>
<evidence type="ECO:0000256" key="10">
    <source>
        <dbReference type="ARBA" id="ARBA00022840"/>
    </source>
</evidence>
<evidence type="ECO:0000313" key="17">
    <source>
        <dbReference type="Proteomes" id="UP000183995"/>
    </source>
</evidence>
<dbReference type="InterPro" id="IPR036565">
    <property type="entry name" value="Mur-like_cat_sf"/>
</dbReference>
<keyword evidence="17" id="KW-1185">Reference proteome</keyword>
<dbReference type="SUPFAM" id="SSF53244">
    <property type="entry name" value="MurD-like peptide ligases, peptide-binding domain"/>
    <property type="match status" value="1"/>
</dbReference>
<dbReference type="Gene3D" id="3.40.1190.10">
    <property type="entry name" value="Mur-like, catalytic domain"/>
    <property type="match status" value="1"/>
</dbReference>
<dbReference type="InterPro" id="IPR036615">
    <property type="entry name" value="Mur_ligase_C_dom_sf"/>
</dbReference>
<keyword evidence="8" id="KW-0436">Ligase</keyword>
<evidence type="ECO:0000256" key="12">
    <source>
        <dbReference type="ARBA" id="ARBA00048094"/>
    </source>
</evidence>
<feature type="domain" description="ATP-grasp" evidence="15">
    <location>
        <begin position="224"/>
        <end position="477"/>
    </location>
</feature>
<dbReference type="InterPro" id="IPR013221">
    <property type="entry name" value="Mur_ligase_cen"/>
</dbReference>
<dbReference type="GO" id="GO:0071160">
    <property type="term" value="F:cyanophycin synthetase activity (L-aspartate-adding)"/>
    <property type="evidence" value="ECO:0007669"/>
    <property type="project" value="UniProtKB-EC"/>
</dbReference>
<accession>A0A1M5YE97</accession>
<dbReference type="Proteomes" id="UP000183995">
    <property type="component" value="Unassembled WGS sequence"/>
</dbReference>
<dbReference type="Pfam" id="PF08443">
    <property type="entry name" value="RimK"/>
    <property type="match status" value="1"/>
</dbReference>
<dbReference type="Pfam" id="PF02875">
    <property type="entry name" value="Mur_ligase_C"/>
    <property type="match status" value="1"/>
</dbReference>
<keyword evidence="10 14" id="KW-0067">ATP-binding</keyword>
<evidence type="ECO:0000256" key="9">
    <source>
        <dbReference type="ARBA" id="ARBA00022741"/>
    </source>
</evidence>
<dbReference type="PROSITE" id="PS50975">
    <property type="entry name" value="ATP_GRASP"/>
    <property type="match status" value="1"/>
</dbReference>
<dbReference type="PROSITE" id="PS01011">
    <property type="entry name" value="FOLYLPOLYGLU_SYNT_1"/>
    <property type="match status" value="1"/>
</dbReference>
<dbReference type="EC" id="6.3.2.29" evidence="6"/>
<evidence type="ECO:0000256" key="14">
    <source>
        <dbReference type="PROSITE-ProRule" id="PRU00409"/>
    </source>
</evidence>
<gene>
    <name evidence="16" type="ORF">SAMN02745823_02423</name>
</gene>
<evidence type="ECO:0000259" key="15">
    <source>
        <dbReference type="PROSITE" id="PS50975"/>
    </source>
</evidence>
<dbReference type="GO" id="GO:0071161">
    <property type="term" value="F:cyanophycin synthetase activity (L-arginine-adding)"/>
    <property type="evidence" value="ECO:0007669"/>
    <property type="project" value="UniProtKB-EC"/>
</dbReference>
<evidence type="ECO:0000256" key="1">
    <source>
        <dbReference type="ARBA" id="ARBA00003184"/>
    </source>
</evidence>
<evidence type="ECO:0000256" key="5">
    <source>
        <dbReference type="ARBA" id="ARBA00012968"/>
    </source>
</evidence>
<name>A0A1M5YE97_9FIRM</name>
<dbReference type="RefSeq" id="WP_242941198.1">
    <property type="nucleotide sequence ID" value="NZ_FQXV01000008.1"/>
</dbReference>
<evidence type="ECO:0000313" key="16">
    <source>
        <dbReference type="EMBL" id="SHI10219.1"/>
    </source>
</evidence>
<protein>
    <recommendedName>
        <fullName evidence="7">Cyanophycin synthetase</fullName>
        <ecNumber evidence="6">6.3.2.29</ecNumber>
        <ecNumber evidence="5">6.3.2.30</ecNumber>
    </recommendedName>
    <alternativeName>
        <fullName evidence="11">Cyanophycin synthase</fullName>
    </alternativeName>
</protein>
<dbReference type="NCBIfam" id="TIGR02068">
    <property type="entry name" value="cya_phycin_syn"/>
    <property type="match status" value="1"/>
</dbReference>
<evidence type="ECO:0000256" key="4">
    <source>
        <dbReference type="ARBA" id="ARBA00011738"/>
    </source>
</evidence>
<dbReference type="Gene3D" id="3.30.470.20">
    <property type="entry name" value="ATP-grasp fold, B domain"/>
    <property type="match status" value="2"/>
</dbReference>
<evidence type="ECO:0000256" key="2">
    <source>
        <dbReference type="ARBA" id="ARBA00004752"/>
    </source>
</evidence>
<evidence type="ECO:0000256" key="7">
    <source>
        <dbReference type="ARBA" id="ARBA00022036"/>
    </source>
</evidence>
<comment type="subunit">
    <text evidence="4">Homodimer.</text>
</comment>
<dbReference type="NCBIfam" id="NF010623">
    <property type="entry name" value="PRK14016.1"/>
    <property type="match status" value="1"/>
</dbReference>
<comment type="similarity">
    <text evidence="3">In the C-terminal section; belongs to the MurCDEF family.</text>
</comment>
<evidence type="ECO:0000256" key="11">
    <source>
        <dbReference type="ARBA" id="ARBA00031353"/>
    </source>
</evidence>
<dbReference type="Pfam" id="PF08245">
    <property type="entry name" value="Mur_ligase_M"/>
    <property type="match status" value="1"/>
</dbReference>
<keyword evidence="9 14" id="KW-0547">Nucleotide-binding</keyword>
<dbReference type="InterPro" id="IPR011761">
    <property type="entry name" value="ATP-grasp"/>
</dbReference>
<dbReference type="PANTHER" id="PTHR23135:SF18">
    <property type="entry name" value="CYANOPHYCIN SYNTHETASE"/>
    <property type="match status" value="1"/>
</dbReference>
<dbReference type="InterPro" id="IPR044019">
    <property type="entry name" value="Cyanophycin_syn_N"/>
</dbReference>
<dbReference type="SUPFAM" id="SSF53623">
    <property type="entry name" value="MurD-like peptide ligases, catalytic domain"/>
    <property type="match status" value="1"/>
</dbReference>
<dbReference type="GO" id="GO:0046872">
    <property type="term" value="F:metal ion binding"/>
    <property type="evidence" value="ECO:0007669"/>
    <property type="project" value="InterPro"/>
</dbReference>
<comment type="catalytic activity">
    <reaction evidence="12">
        <text>[L-4-(L-arginin-2-N-yl)aspartate](n)-L-aspartate + L-arginine + ATP = [L-4-(L-arginin-2-N-yl)aspartate](n+1) + ADP + phosphate + H(+)</text>
        <dbReference type="Rhea" id="RHEA:23888"/>
        <dbReference type="Rhea" id="RHEA-COMP:13732"/>
        <dbReference type="Rhea" id="RHEA-COMP:13733"/>
        <dbReference type="ChEBI" id="CHEBI:15378"/>
        <dbReference type="ChEBI" id="CHEBI:30616"/>
        <dbReference type="ChEBI" id="CHEBI:32682"/>
        <dbReference type="ChEBI" id="CHEBI:43474"/>
        <dbReference type="ChEBI" id="CHEBI:137986"/>
        <dbReference type="ChEBI" id="CHEBI:137990"/>
        <dbReference type="ChEBI" id="CHEBI:456216"/>
        <dbReference type="EC" id="6.3.2.30"/>
    </reaction>
</comment>
<dbReference type="InterPro" id="IPR013651">
    <property type="entry name" value="ATP-grasp_RimK-type"/>
</dbReference>
<dbReference type="GO" id="GO:0005524">
    <property type="term" value="F:ATP binding"/>
    <property type="evidence" value="ECO:0007669"/>
    <property type="project" value="UniProtKB-UniRule"/>
</dbReference>
<dbReference type="GO" id="GO:0004326">
    <property type="term" value="F:tetrahydrofolylpolyglutamate synthase activity"/>
    <property type="evidence" value="ECO:0007669"/>
    <property type="project" value="InterPro"/>
</dbReference>
<dbReference type="Gene3D" id="3.90.190.20">
    <property type="entry name" value="Mur ligase, C-terminal domain"/>
    <property type="match status" value="1"/>
</dbReference>
<reference evidence="16 17" key="1">
    <citation type="submission" date="2016-11" db="EMBL/GenBank/DDBJ databases">
        <authorList>
            <person name="Jaros S."/>
            <person name="Januszkiewicz K."/>
            <person name="Wedrychowicz H."/>
        </authorList>
    </citation>
    <scope>NUCLEOTIDE SEQUENCE [LARGE SCALE GENOMIC DNA]</scope>
    <source>
        <strain evidence="16 17">DSM 10068</strain>
    </source>
</reference>
<comment type="function">
    <text evidence="1">Catalyzes the ATP-dependent polymerization of arginine and aspartate to multi-L-arginyl-poly-L-aspartic acid (cyanophycin; a water-insoluble reserve polymer).</text>
</comment>
<dbReference type="InterPro" id="IPR004101">
    <property type="entry name" value="Mur_ligase_C"/>
</dbReference>
<dbReference type="InterPro" id="IPR011810">
    <property type="entry name" value="Cya_phycin_syn"/>
</dbReference>
<dbReference type="STRING" id="1123282.SAMN02745823_02423"/>
<comment type="catalytic activity">
    <reaction evidence="13">
        <text>[L-4-(L-arginin-2-N-yl)aspartate](n) + L-aspartate + ATP = [L-4-(L-arginin-2-N-yl)aspartate](n)-L-aspartate + ADP + phosphate + H(+)</text>
        <dbReference type="Rhea" id="RHEA:13277"/>
        <dbReference type="Rhea" id="RHEA-COMP:13728"/>
        <dbReference type="Rhea" id="RHEA-COMP:13733"/>
        <dbReference type="ChEBI" id="CHEBI:15378"/>
        <dbReference type="ChEBI" id="CHEBI:29991"/>
        <dbReference type="ChEBI" id="CHEBI:30616"/>
        <dbReference type="ChEBI" id="CHEBI:43474"/>
        <dbReference type="ChEBI" id="CHEBI:137986"/>
        <dbReference type="ChEBI" id="CHEBI:137990"/>
        <dbReference type="ChEBI" id="CHEBI:456216"/>
        <dbReference type="EC" id="6.3.2.29"/>
    </reaction>
</comment>
<comment type="pathway">
    <text evidence="2">Cell wall biogenesis; peptidoglycan biosynthesis.</text>
</comment>
<evidence type="ECO:0000256" key="13">
    <source>
        <dbReference type="ARBA" id="ARBA00048425"/>
    </source>
</evidence>
<organism evidence="16 17">
    <name type="scientific">Sporobacter termitidis DSM 10068</name>
    <dbReference type="NCBI Taxonomy" id="1123282"/>
    <lineage>
        <taxon>Bacteria</taxon>
        <taxon>Bacillati</taxon>
        <taxon>Bacillota</taxon>
        <taxon>Clostridia</taxon>
        <taxon>Eubacteriales</taxon>
        <taxon>Oscillospiraceae</taxon>
        <taxon>Sporobacter</taxon>
    </lineage>
</organism>
<sequence length="879" mass="94693">MKANQISISELTIYSGKNIYSHKPVMKMTVDIGAYGDIPTKDIPMFNDKLLSLLPGLRKNCCGLGYEGGFLDRLREGTYLGHVLEHVILEMQYVLGYEVSFGRTRTITAPSLYYLVYEYQNEVCGQECAKVAVFILNHLICGDDIRIGEFMDYLRKISAEAELGPSTAAIVDEAKKRGIPVTRIGHESLVRLGYGKNSRLVESTLTDATACVCADISSNKQLSKYLLGEHRIPVPYGKVVYSEISALMAANQIGTPVVVKPLDSNQGKGVRLNLTSPGEIREAFSRASKYSKGVIIEQFVKGDDYRVLVVGDAVRAVARRVPACVTGDGAHTVRELVDIVNEDPNRGEKHEKPLTRIRLDDVAEALLKKQDMTPETVVPSGVTVQLRQNGNISTGGTAVDCTDIIHPDNADLAVCAAGALGIDIAGIDIVTEDISKSILDTGGVIVEVNTAPGIRMHLYPSVGQPRNVAKDIVDFLFPSASSVRLPIVSVTGTNGKTTVARLIQHVLMTTGMTVGLTSTGGTFIGKKCIARGDNSGPLSARSLLSNKAIDAAVLETARGGIVREGLGYEAADVGVITNITEDHLGLDGVSTLDDLVYVKSLVAEAVREDGAAVLNALDPTTPAVLKRIKARPILFYNDMKADAQFTRLGCVRVYNDGGWIRIRDGRETYNVAHVREIPITLGGAIGCNIDNALAAAAALYGLGIPATQIKAGLMSFTDNAGRFELYDCRGVTVMLDYGHNPAGYETVLGACKNLEHRRLVGIIGMPGDRRDADIRAVGEMSGKTFDRILVKEDTDKRGREKGEVARLLCDAVLAAGFPPSQAAVVEDELEALKKAIAESKEGDLIVVFYEKLSRLQKFLTEAGAQKQYAPANNRVLASV</sequence>
<evidence type="ECO:0000256" key="3">
    <source>
        <dbReference type="ARBA" id="ARBA00009060"/>
    </source>
</evidence>
<dbReference type="SUPFAM" id="SSF56059">
    <property type="entry name" value="Glutathione synthetase ATP-binding domain-like"/>
    <property type="match status" value="1"/>
</dbReference>
<evidence type="ECO:0000256" key="8">
    <source>
        <dbReference type="ARBA" id="ARBA00022598"/>
    </source>
</evidence>
<dbReference type="AlphaFoldDB" id="A0A1M5YE97"/>
<evidence type="ECO:0000256" key="6">
    <source>
        <dbReference type="ARBA" id="ARBA00013005"/>
    </source>
</evidence>
<dbReference type="Pfam" id="PF18921">
    <property type="entry name" value="Cyanophycin_syn"/>
    <property type="match status" value="1"/>
</dbReference>
<dbReference type="InterPro" id="IPR018109">
    <property type="entry name" value="Folylpolyglutamate_synth_CS"/>
</dbReference>